<feature type="non-terminal residue" evidence="4">
    <location>
        <position position="69"/>
    </location>
</feature>
<dbReference type="EMBL" id="NCKU01013943">
    <property type="protein sequence ID" value="RWR99700.1"/>
    <property type="molecule type" value="Genomic_DNA"/>
</dbReference>
<name>A0A3S3REP2_9ACAR</name>
<comment type="similarity">
    <text evidence="1">Belongs to the MIX23 family.</text>
</comment>
<evidence type="ECO:0000256" key="1">
    <source>
        <dbReference type="ARBA" id="ARBA00024204"/>
    </source>
</evidence>
<dbReference type="PANTHER" id="PTHR31905">
    <property type="entry name" value="COILED-COIL DOMAIN-CONTAINING PROTEIN 58"/>
    <property type="match status" value="1"/>
</dbReference>
<evidence type="ECO:0000313" key="5">
    <source>
        <dbReference type="Proteomes" id="UP000285301"/>
    </source>
</evidence>
<evidence type="ECO:0000256" key="2">
    <source>
        <dbReference type="ARBA" id="ARBA00024228"/>
    </source>
</evidence>
<comment type="caution">
    <text evidence="4">The sequence shown here is derived from an EMBL/GenBank/DDBJ whole genome shotgun (WGS) entry which is preliminary data.</text>
</comment>
<sequence>LNQSYKAREVIIKKCIEIASKDVKQLKEKRDQNPSDLETIKKLKKEQTKLRLMQNELNVEEIVRDRTIK</sequence>
<dbReference type="Proteomes" id="UP000285301">
    <property type="component" value="Unassembled WGS sequence"/>
</dbReference>
<feature type="non-terminal residue" evidence="4">
    <location>
        <position position="1"/>
    </location>
</feature>
<evidence type="ECO:0000313" key="4">
    <source>
        <dbReference type="EMBL" id="RWR99700.1"/>
    </source>
</evidence>
<keyword evidence="5" id="KW-1185">Reference proteome</keyword>
<dbReference type="STRING" id="1965070.A0A3S3REP2"/>
<reference evidence="4 5" key="1">
    <citation type="journal article" date="2018" name="Gigascience">
        <title>Genomes of trombidid mites reveal novel predicted allergens and laterally-transferred genes associated with secondary metabolism.</title>
        <authorList>
            <person name="Dong X."/>
            <person name="Chaisiri K."/>
            <person name="Xia D."/>
            <person name="Armstrong S.D."/>
            <person name="Fang Y."/>
            <person name="Donnelly M.J."/>
            <person name="Kadowaki T."/>
            <person name="McGarry J.W."/>
            <person name="Darby A.C."/>
            <person name="Makepeace B.L."/>
        </authorList>
    </citation>
    <scope>NUCLEOTIDE SEQUENCE [LARGE SCALE GENOMIC DNA]</scope>
    <source>
        <strain evidence="4">UoL-WK</strain>
    </source>
</reference>
<dbReference type="AlphaFoldDB" id="A0A3S3REP2"/>
<protein>
    <recommendedName>
        <fullName evidence="2">Protein MIX23</fullName>
    </recommendedName>
    <alternativeName>
        <fullName evidence="3">Coiled-coil domain-containing protein 58</fullName>
    </alternativeName>
</protein>
<dbReference type="PANTHER" id="PTHR31905:SF2">
    <property type="entry name" value="PROTEIN MIX23"/>
    <property type="match status" value="1"/>
</dbReference>
<dbReference type="InterPro" id="IPR019171">
    <property type="entry name" value="MIX23"/>
</dbReference>
<dbReference type="GO" id="GO:0005758">
    <property type="term" value="C:mitochondrial intermembrane space"/>
    <property type="evidence" value="ECO:0007669"/>
    <property type="project" value="InterPro"/>
</dbReference>
<gene>
    <name evidence="4" type="ORF">B4U79_07151</name>
</gene>
<accession>A0A3S3REP2</accession>
<dbReference type="OrthoDB" id="5593818at2759"/>
<organism evidence="4 5">
    <name type="scientific">Dinothrombium tinctorium</name>
    <dbReference type="NCBI Taxonomy" id="1965070"/>
    <lineage>
        <taxon>Eukaryota</taxon>
        <taxon>Metazoa</taxon>
        <taxon>Ecdysozoa</taxon>
        <taxon>Arthropoda</taxon>
        <taxon>Chelicerata</taxon>
        <taxon>Arachnida</taxon>
        <taxon>Acari</taxon>
        <taxon>Acariformes</taxon>
        <taxon>Trombidiformes</taxon>
        <taxon>Prostigmata</taxon>
        <taxon>Anystina</taxon>
        <taxon>Parasitengona</taxon>
        <taxon>Trombidioidea</taxon>
        <taxon>Trombidiidae</taxon>
        <taxon>Dinothrombium</taxon>
    </lineage>
</organism>
<evidence type="ECO:0000256" key="3">
    <source>
        <dbReference type="ARBA" id="ARBA00030733"/>
    </source>
</evidence>
<proteinExistence type="inferred from homology"/>